<sequence>MKNLYIYFTLILLITGCTTPQTTYSLKGTIEDTPTANKAYLINSQGDTLQKVEILNNQFKMEGGVTTPEKVYLAIGEHFRTPFILENIDAELLVAKNGHLKAPNGSMHSLVYGYQQDSLYLKVEKDYKDTSKKEFTGLDFMDEEATKLARSKVEVKFRNLRNVINEYQKDIIENSENTLAKVIVLSENYDWKRFNVEQRLKMLNQYREEIGDYPMLIQLINGLEENIAIEEKRKTVMPGKPFKEVTAFNKEGDTILLSDIVKKNTYTMLEFWASWCGPCRGEIPHLKKAYETYKDKGFEIYALSIDDSRERWIKAMDEDTPPWINVVDHAAFKSDPVDNYAIDGIPASFLIDNQGKIIATAESLRGFELDRLLLKLMSENN</sequence>
<dbReference type="InterPro" id="IPR036249">
    <property type="entry name" value="Thioredoxin-like_sf"/>
</dbReference>
<comment type="caution">
    <text evidence="6">The sequence shown here is derived from an EMBL/GenBank/DDBJ whole genome shotgun (WGS) entry which is preliminary data.</text>
</comment>
<dbReference type="GO" id="GO:0030313">
    <property type="term" value="C:cell envelope"/>
    <property type="evidence" value="ECO:0007669"/>
    <property type="project" value="UniProtKB-SubCell"/>
</dbReference>
<dbReference type="Gene3D" id="3.40.30.10">
    <property type="entry name" value="Glutaredoxin"/>
    <property type="match status" value="1"/>
</dbReference>
<evidence type="ECO:0000313" key="6">
    <source>
        <dbReference type="EMBL" id="EID72311.1"/>
    </source>
</evidence>
<evidence type="ECO:0000256" key="2">
    <source>
        <dbReference type="ARBA" id="ARBA00022748"/>
    </source>
</evidence>
<reference evidence="6 7" key="1">
    <citation type="journal article" date="2012" name="J. Bacteriol.">
        <title>Genome Sequence of the Halotolerant Bacterium Imtechella halotolerans K1T.</title>
        <authorList>
            <person name="Kumar S."/>
            <person name="Vikram S."/>
            <person name="Subramanian S."/>
            <person name="Raghava G.P."/>
            <person name="Pinnaka A.K."/>
        </authorList>
    </citation>
    <scope>NUCLEOTIDE SEQUENCE [LARGE SCALE GENOMIC DNA]</scope>
    <source>
        <strain evidence="6 7">K1</strain>
    </source>
</reference>
<evidence type="ECO:0000259" key="5">
    <source>
        <dbReference type="PROSITE" id="PS51352"/>
    </source>
</evidence>
<dbReference type="GO" id="GO:0016491">
    <property type="term" value="F:oxidoreductase activity"/>
    <property type="evidence" value="ECO:0007669"/>
    <property type="project" value="InterPro"/>
</dbReference>
<dbReference type="Proteomes" id="UP000005938">
    <property type="component" value="Unassembled WGS sequence"/>
</dbReference>
<organism evidence="6 7">
    <name type="scientific">Imtechella halotolerans K1</name>
    <dbReference type="NCBI Taxonomy" id="946077"/>
    <lineage>
        <taxon>Bacteria</taxon>
        <taxon>Pseudomonadati</taxon>
        <taxon>Bacteroidota</taxon>
        <taxon>Flavobacteriia</taxon>
        <taxon>Flavobacteriales</taxon>
        <taxon>Flavobacteriaceae</taxon>
        <taxon>Imtechella</taxon>
    </lineage>
</organism>
<dbReference type="STRING" id="946077.W5A_12426"/>
<evidence type="ECO:0000256" key="4">
    <source>
        <dbReference type="ARBA" id="ARBA00023284"/>
    </source>
</evidence>
<keyword evidence="2" id="KW-0201">Cytochrome c-type biogenesis</keyword>
<dbReference type="SUPFAM" id="SSF52833">
    <property type="entry name" value="Thioredoxin-like"/>
    <property type="match status" value="1"/>
</dbReference>
<dbReference type="CDD" id="cd02966">
    <property type="entry name" value="TlpA_like_family"/>
    <property type="match status" value="1"/>
</dbReference>
<proteinExistence type="predicted"/>
<dbReference type="OrthoDB" id="6399635at2"/>
<evidence type="ECO:0000256" key="3">
    <source>
        <dbReference type="ARBA" id="ARBA00023157"/>
    </source>
</evidence>
<dbReference type="eggNOG" id="COG0526">
    <property type="taxonomic scope" value="Bacteria"/>
</dbReference>
<dbReference type="InterPro" id="IPR000866">
    <property type="entry name" value="AhpC/TSA"/>
</dbReference>
<keyword evidence="3" id="KW-1015">Disulfide bond</keyword>
<dbReference type="InterPro" id="IPR050553">
    <property type="entry name" value="Thioredoxin_ResA/DsbE_sf"/>
</dbReference>
<dbReference type="PROSITE" id="PS51352">
    <property type="entry name" value="THIOREDOXIN_2"/>
    <property type="match status" value="1"/>
</dbReference>
<dbReference type="PANTHER" id="PTHR42852">
    <property type="entry name" value="THIOL:DISULFIDE INTERCHANGE PROTEIN DSBE"/>
    <property type="match status" value="1"/>
</dbReference>
<dbReference type="PROSITE" id="PS00194">
    <property type="entry name" value="THIOREDOXIN_1"/>
    <property type="match status" value="1"/>
</dbReference>
<dbReference type="EMBL" id="AJJU01000037">
    <property type="protein sequence ID" value="EID72311.1"/>
    <property type="molecule type" value="Genomic_DNA"/>
</dbReference>
<dbReference type="AlphaFoldDB" id="I0W7E5"/>
<dbReference type="InterPro" id="IPR013766">
    <property type="entry name" value="Thioredoxin_domain"/>
</dbReference>
<evidence type="ECO:0000313" key="7">
    <source>
        <dbReference type="Proteomes" id="UP000005938"/>
    </source>
</evidence>
<dbReference type="PANTHER" id="PTHR42852:SF6">
    <property type="entry name" value="THIOL:DISULFIDE INTERCHANGE PROTEIN DSBE"/>
    <property type="match status" value="1"/>
</dbReference>
<name>I0W7E5_9FLAO</name>
<dbReference type="GO" id="GO:0017004">
    <property type="term" value="P:cytochrome complex assembly"/>
    <property type="evidence" value="ECO:0007669"/>
    <property type="project" value="UniProtKB-KW"/>
</dbReference>
<keyword evidence="7" id="KW-1185">Reference proteome</keyword>
<dbReference type="InterPro" id="IPR025380">
    <property type="entry name" value="DUF4369"/>
</dbReference>
<feature type="domain" description="Thioredoxin" evidence="5">
    <location>
        <begin position="236"/>
        <end position="378"/>
    </location>
</feature>
<dbReference type="InterPro" id="IPR017937">
    <property type="entry name" value="Thioredoxin_CS"/>
</dbReference>
<gene>
    <name evidence="6" type="ORF">W5A_12426</name>
</gene>
<dbReference type="RefSeq" id="WP_008241175.1">
    <property type="nucleotide sequence ID" value="NZ_AJJU01000037.1"/>
</dbReference>
<dbReference type="PROSITE" id="PS51257">
    <property type="entry name" value="PROKAR_LIPOPROTEIN"/>
    <property type="match status" value="1"/>
</dbReference>
<dbReference type="Pfam" id="PF00578">
    <property type="entry name" value="AhpC-TSA"/>
    <property type="match status" value="1"/>
</dbReference>
<accession>I0W7E5</accession>
<dbReference type="GO" id="GO:0016209">
    <property type="term" value="F:antioxidant activity"/>
    <property type="evidence" value="ECO:0007669"/>
    <property type="project" value="InterPro"/>
</dbReference>
<evidence type="ECO:0000256" key="1">
    <source>
        <dbReference type="ARBA" id="ARBA00004196"/>
    </source>
</evidence>
<dbReference type="Pfam" id="PF14289">
    <property type="entry name" value="DUF4369"/>
    <property type="match status" value="1"/>
</dbReference>
<comment type="subcellular location">
    <subcellularLocation>
        <location evidence="1">Cell envelope</location>
    </subcellularLocation>
</comment>
<protein>
    <submittedName>
        <fullName evidence="6">Alkyl hydroperoxide reductase</fullName>
    </submittedName>
</protein>
<keyword evidence="4" id="KW-0676">Redox-active center</keyword>